<evidence type="ECO:0000256" key="1">
    <source>
        <dbReference type="SAM" id="Phobius"/>
    </source>
</evidence>
<name>A0A941AKF2_9ACTN</name>
<evidence type="ECO:0000313" key="3">
    <source>
        <dbReference type="Proteomes" id="UP000674234"/>
    </source>
</evidence>
<comment type="caution">
    <text evidence="2">The sequence shown here is derived from an EMBL/GenBank/DDBJ whole genome shotgun (WGS) entry which is preliminary data.</text>
</comment>
<protein>
    <submittedName>
        <fullName evidence="2">Uncharacterized protein</fullName>
    </submittedName>
</protein>
<keyword evidence="1" id="KW-0812">Transmembrane</keyword>
<gene>
    <name evidence="2" type="ORF">JOL79_25475</name>
</gene>
<dbReference type="RefSeq" id="WP_210158417.1">
    <property type="nucleotide sequence ID" value="NZ_JAFCNB010000017.1"/>
</dbReference>
<evidence type="ECO:0000313" key="2">
    <source>
        <dbReference type="EMBL" id="MBP2707141.1"/>
    </source>
</evidence>
<sequence length="208" mass="22089">MTRRETITARRRAAPPTALPTALPAALPTALAATLVVTLLAALLVACGVTPTPVRDGGPAPLVTGTPTIVRVYLLRDGRLQPTTVAAQSPHVNDVMAALFKARARPGSGMSTALAGLTPSQVQLVRYAPGAGTRNDPDNTLSLRMRLFVSGWRLTRLAMAQITCTARLRPEVWAVEIADATPGRTGPLKIHTCREFWDLAPKDGHLPP</sequence>
<keyword evidence="1" id="KW-0472">Membrane</keyword>
<feature type="transmembrane region" description="Helical" evidence="1">
    <location>
        <begin position="21"/>
        <end position="46"/>
    </location>
</feature>
<dbReference type="EMBL" id="JAFCNB010000017">
    <property type="protein sequence ID" value="MBP2707141.1"/>
    <property type="molecule type" value="Genomic_DNA"/>
</dbReference>
<accession>A0A941AKF2</accession>
<proteinExistence type="predicted"/>
<keyword evidence="1" id="KW-1133">Transmembrane helix</keyword>
<keyword evidence="3" id="KW-1185">Reference proteome</keyword>
<organism evidence="2 3">
    <name type="scientific">Microbispora oryzae</name>
    <dbReference type="NCBI Taxonomy" id="2806554"/>
    <lineage>
        <taxon>Bacteria</taxon>
        <taxon>Bacillati</taxon>
        <taxon>Actinomycetota</taxon>
        <taxon>Actinomycetes</taxon>
        <taxon>Streptosporangiales</taxon>
        <taxon>Streptosporangiaceae</taxon>
        <taxon>Microbispora</taxon>
    </lineage>
</organism>
<reference evidence="2" key="1">
    <citation type="submission" date="2021-02" db="EMBL/GenBank/DDBJ databases">
        <title>Draft genome sequence of Microbispora sp. RL4-1S isolated from rice leaves in Thailand.</title>
        <authorList>
            <person name="Muangham S."/>
            <person name="Duangmal K."/>
        </authorList>
    </citation>
    <scope>NUCLEOTIDE SEQUENCE</scope>
    <source>
        <strain evidence="2">RL4-1S</strain>
    </source>
</reference>
<dbReference type="AlphaFoldDB" id="A0A941AKF2"/>
<dbReference type="Proteomes" id="UP000674234">
    <property type="component" value="Unassembled WGS sequence"/>
</dbReference>